<reference evidence="2" key="1">
    <citation type="submission" date="2021-01" db="EMBL/GenBank/DDBJ databases">
        <title>Chromosome-level genome assembly of a human fungal pathogen reveals clustering of transcriptionally co-regulated genes.</title>
        <authorList>
            <person name="Voorhies M."/>
            <person name="Cohen S."/>
            <person name="Shea T.P."/>
            <person name="Petrus S."/>
            <person name="Munoz J.F."/>
            <person name="Poplawski S."/>
            <person name="Goldman W.E."/>
            <person name="Michael T."/>
            <person name="Cuomo C.A."/>
            <person name="Sil A."/>
            <person name="Beyhan S."/>
        </authorList>
    </citation>
    <scope>NUCLEOTIDE SEQUENCE</scope>
    <source>
        <strain evidence="2">WU24</strain>
    </source>
</reference>
<gene>
    <name evidence="2" type="ORF">I7I51_08835</name>
</gene>
<evidence type="ECO:0000313" key="3">
    <source>
        <dbReference type="Proteomes" id="UP000663671"/>
    </source>
</evidence>
<dbReference type="VEuPathDB" id="FungiDB:I7I51_08835"/>
<evidence type="ECO:0000256" key="1">
    <source>
        <dbReference type="SAM" id="MobiDB-lite"/>
    </source>
</evidence>
<proteinExistence type="predicted"/>
<name>A0A8A1M205_AJECA</name>
<dbReference type="Proteomes" id="UP000663671">
    <property type="component" value="Chromosome 2"/>
</dbReference>
<dbReference type="AlphaFoldDB" id="A0A8A1M205"/>
<organism evidence="2 3">
    <name type="scientific">Ajellomyces capsulatus</name>
    <name type="common">Darling's disease fungus</name>
    <name type="synonym">Histoplasma capsulatum</name>
    <dbReference type="NCBI Taxonomy" id="5037"/>
    <lineage>
        <taxon>Eukaryota</taxon>
        <taxon>Fungi</taxon>
        <taxon>Dikarya</taxon>
        <taxon>Ascomycota</taxon>
        <taxon>Pezizomycotina</taxon>
        <taxon>Eurotiomycetes</taxon>
        <taxon>Eurotiomycetidae</taxon>
        <taxon>Onygenales</taxon>
        <taxon>Ajellomycetaceae</taxon>
        <taxon>Histoplasma</taxon>
    </lineage>
</organism>
<protein>
    <submittedName>
        <fullName evidence="2">No significant blast hit</fullName>
    </submittedName>
</protein>
<accession>A0A8A1M205</accession>
<evidence type="ECO:0000313" key="2">
    <source>
        <dbReference type="EMBL" id="QSS59400.1"/>
    </source>
</evidence>
<feature type="region of interest" description="Disordered" evidence="1">
    <location>
        <begin position="66"/>
        <end position="90"/>
    </location>
</feature>
<sequence>MKTAPNVLYGFRGSSTENQSQAYQMQIMNLQLDYAASIVLFQQLLGLLDTVYEGLFAVNIRRTKTAERGKDGSKVEQPQPENSHHQASRQQRLRELLLRSHSTVKGAIPKASPEESLLVRPAMTSTGAGFPRAQCFTTVAHEQLCRACTPLCSASGCKESRAEPLAEIWGIRAKAYPNQCRFFQRTEGLVVMIMKVDGIQPNRSSSHAWTTEQRI</sequence>
<dbReference type="EMBL" id="CP069109">
    <property type="protein sequence ID" value="QSS59400.1"/>
    <property type="molecule type" value="Genomic_DNA"/>
</dbReference>
<dbReference type="OrthoDB" id="10598334at2759"/>